<dbReference type="InterPro" id="IPR039248">
    <property type="entry name" value="Ptase_RsbX"/>
</dbReference>
<dbReference type="InterPro" id="IPR036890">
    <property type="entry name" value="HATPase_C_sf"/>
</dbReference>
<dbReference type="SUPFAM" id="SSF81606">
    <property type="entry name" value="PP2C-like"/>
    <property type="match status" value="1"/>
</dbReference>
<accession>A0A850T7S9</accession>
<proteinExistence type="predicted"/>
<evidence type="ECO:0000313" key="2">
    <source>
        <dbReference type="EMBL" id="NWH05155.1"/>
    </source>
</evidence>
<organism evidence="2 3">
    <name type="scientific">Desulfobacter latus</name>
    <dbReference type="NCBI Taxonomy" id="2292"/>
    <lineage>
        <taxon>Bacteria</taxon>
        <taxon>Pseudomonadati</taxon>
        <taxon>Thermodesulfobacteriota</taxon>
        <taxon>Desulfobacteria</taxon>
        <taxon>Desulfobacterales</taxon>
        <taxon>Desulfobacteraceae</taxon>
        <taxon>Desulfobacter</taxon>
    </lineage>
</organism>
<evidence type="ECO:0000259" key="1">
    <source>
        <dbReference type="SMART" id="SM00331"/>
    </source>
</evidence>
<dbReference type="RefSeq" id="WP_178366612.1">
    <property type="nucleotide sequence ID" value="NZ_JACADJ010000026.1"/>
</dbReference>
<dbReference type="Gene3D" id="3.60.40.10">
    <property type="entry name" value="PPM-type phosphatase domain"/>
    <property type="match status" value="1"/>
</dbReference>
<dbReference type="PANTHER" id="PTHR35801">
    <property type="entry name" value="PHOSPHOSERINE PHOSPHATASE RSBX"/>
    <property type="match status" value="1"/>
</dbReference>
<dbReference type="InterPro" id="IPR036457">
    <property type="entry name" value="PPM-type-like_dom_sf"/>
</dbReference>
<dbReference type="Gene3D" id="3.30.565.10">
    <property type="entry name" value="Histidine kinase-like ATPase, C-terminal domain"/>
    <property type="match status" value="1"/>
</dbReference>
<dbReference type="InterPro" id="IPR001932">
    <property type="entry name" value="PPM-type_phosphatase-like_dom"/>
</dbReference>
<name>A0A850T7S9_9BACT</name>
<evidence type="ECO:0000313" key="3">
    <source>
        <dbReference type="Proteomes" id="UP000553343"/>
    </source>
</evidence>
<keyword evidence="3" id="KW-1185">Reference proteome</keyword>
<dbReference type="PANTHER" id="PTHR35801:SF1">
    <property type="entry name" value="PHOSPHOSERINE PHOSPHATASE RSBX"/>
    <property type="match status" value="1"/>
</dbReference>
<comment type="caution">
    <text evidence="2">The sequence shown here is derived from an EMBL/GenBank/DDBJ whole genome shotgun (WGS) entry which is preliminary data.</text>
</comment>
<gene>
    <name evidence="2" type="ORF">HXW94_09180</name>
</gene>
<dbReference type="Proteomes" id="UP000553343">
    <property type="component" value="Unassembled WGS sequence"/>
</dbReference>
<dbReference type="Pfam" id="PF07228">
    <property type="entry name" value="SpoIIE"/>
    <property type="match status" value="1"/>
</dbReference>
<reference evidence="2 3" key="1">
    <citation type="submission" date="2020-06" db="EMBL/GenBank/DDBJ databases">
        <title>High-quality draft genome of sulfate reducer Desulfobacter latus type strain AcrS2 isolated from marine sediment.</title>
        <authorList>
            <person name="Hoppe M."/>
            <person name="Larsen C.K."/>
            <person name="Marshall I.P.G."/>
            <person name="Schramm A."/>
            <person name="Marietou A.G."/>
        </authorList>
    </citation>
    <scope>NUCLEOTIDE SEQUENCE [LARGE SCALE GENOMIC DNA]</scope>
    <source>
        <strain evidence="2 3">AcRS2</strain>
    </source>
</reference>
<feature type="domain" description="PPM-type phosphatase" evidence="1">
    <location>
        <begin position="152"/>
        <end position="338"/>
    </location>
</feature>
<protein>
    <submittedName>
        <fullName evidence="2">SpoIIE family protein phosphatase</fullName>
    </submittedName>
</protein>
<dbReference type="SMART" id="SM00331">
    <property type="entry name" value="PP2C_SIG"/>
    <property type="match status" value="1"/>
</dbReference>
<sequence>MAEVKKTSTQTFIISHEFDVLRARKYGAEISEKMGFREISQAEIDIVISELGTNIVKHSRAGGILVFRSITMGPIENGRLEIAAQNNDKTLGKGFEQVKENLEKNQSTTATLGIGLSGIRRMTDSFDLRLTQENKLEFIVSKLVDADLQSPVKVSVISRPILGERVSGDTYYSRQSRNEILFGVVDGLGHGPEAHKVAELSERIIDIHYLKPLGLIIEQLHRHLRQTRGAAVSLASIDFLQNQLSHISLGNIETRLYKRGKCEKLMTYNGTVGALIPRFKVMTYPFAKGDCVIMTSDGISDKYEVDSKTLLSVPQKVTHVIMSEFGRNHDDATVLVVK</sequence>
<dbReference type="EMBL" id="JACADJ010000026">
    <property type="protein sequence ID" value="NWH05155.1"/>
    <property type="molecule type" value="Genomic_DNA"/>
</dbReference>
<dbReference type="AlphaFoldDB" id="A0A850T7S9"/>